<evidence type="ECO:0000313" key="2">
    <source>
        <dbReference type="Proteomes" id="UP001152622"/>
    </source>
</evidence>
<reference evidence="1" key="1">
    <citation type="journal article" date="2023" name="Science">
        <title>Genome structures resolve the early diversification of teleost fishes.</title>
        <authorList>
            <person name="Parey E."/>
            <person name="Louis A."/>
            <person name="Montfort J."/>
            <person name="Bouchez O."/>
            <person name="Roques C."/>
            <person name="Iampietro C."/>
            <person name="Lluch J."/>
            <person name="Castinel A."/>
            <person name="Donnadieu C."/>
            <person name="Desvignes T."/>
            <person name="Floi Bucao C."/>
            <person name="Jouanno E."/>
            <person name="Wen M."/>
            <person name="Mejri S."/>
            <person name="Dirks R."/>
            <person name="Jansen H."/>
            <person name="Henkel C."/>
            <person name="Chen W.J."/>
            <person name="Zahm M."/>
            <person name="Cabau C."/>
            <person name="Klopp C."/>
            <person name="Thompson A.W."/>
            <person name="Robinson-Rechavi M."/>
            <person name="Braasch I."/>
            <person name="Lecointre G."/>
            <person name="Bobe J."/>
            <person name="Postlethwait J.H."/>
            <person name="Berthelot C."/>
            <person name="Roest Crollius H."/>
            <person name="Guiguen Y."/>
        </authorList>
    </citation>
    <scope>NUCLEOTIDE SEQUENCE</scope>
    <source>
        <strain evidence="1">WJC10195</strain>
    </source>
</reference>
<evidence type="ECO:0000313" key="1">
    <source>
        <dbReference type="EMBL" id="KAJ8355393.1"/>
    </source>
</evidence>
<dbReference type="Proteomes" id="UP001152622">
    <property type="component" value="Chromosome 6"/>
</dbReference>
<organism evidence="1 2">
    <name type="scientific">Synaphobranchus kaupii</name>
    <name type="common">Kaup's arrowtooth eel</name>
    <dbReference type="NCBI Taxonomy" id="118154"/>
    <lineage>
        <taxon>Eukaryota</taxon>
        <taxon>Metazoa</taxon>
        <taxon>Chordata</taxon>
        <taxon>Craniata</taxon>
        <taxon>Vertebrata</taxon>
        <taxon>Euteleostomi</taxon>
        <taxon>Actinopterygii</taxon>
        <taxon>Neopterygii</taxon>
        <taxon>Teleostei</taxon>
        <taxon>Anguilliformes</taxon>
        <taxon>Synaphobranchidae</taxon>
        <taxon>Synaphobranchus</taxon>
    </lineage>
</organism>
<gene>
    <name evidence="1" type="ORF">SKAU_G00181870</name>
</gene>
<comment type="caution">
    <text evidence="1">The sequence shown here is derived from an EMBL/GenBank/DDBJ whole genome shotgun (WGS) entry which is preliminary data.</text>
</comment>
<sequence>MFLQNVVEVLLTKIWLNSPKTCHKLYLCYSNIGPFFGRFLMNTQIRRHFLTKREIYCGRPCPYCSICNPVQLSTGRY</sequence>
<dbReference type="AlphaFoldDB" id="A0A9Q1FC86"/>
<dbReference type="EMBL" id="JAINUF010000006">
    <property type="protein sequence ID" value="KAJ8355393.1"/>
    <property type="molecule type" value="Genomic_DNA"/>
</dbReference>
<keyword evidence="2" id="KW-1185">Reference proteome</keyword>
<accession>A0A9Q1FC86</accession>
<proteinExistence type="predicted"/>
<name>A0A9Q1FC86_SYNKA</name>
<protein>
    <submittedName>
        <fullName evidence="1">Uncharacterized protein</fullName>
    </submittedName>
</protein>